<sequence length="73" mass="8391">MRVHPFIEAEKQGGHHVKRACELLEVSRAAFYARRRGLPGPRAMRDAQLSERITEVHQRSRGTWAGTRNIAIR</sequence>
<organism evidence="1 2">
    <name type="scientific">Streptosporangium brasiliense</name>
    <dbReference type="NCBI Taxonomy" id="47480"/>
    <lineage>
        <taxon>Bacteria</taxon>
        <taxon>Bacillati</taxon>
        <taxon>Actinomycetota</taxon>
        <taxon>Actinomycetes</taxon>
        <taxon>Streptosporangiales</taxon>
        <taxon>Streptosporangiaceae</taxon>
        <taxon>Streptosporangium</taxon>
    </lineage>
</organism>
<proteinExistence type="predicted"/>
<accession>A0ABT9QYF7</accession>
<dbReference type="Proteomes" id="UP001230426">
    <property type="component" value="Unassembled WGS sequence"/>
</dbReference>
<evidence type="ECO:0008006" key="3">
    <source>
        <dbReference type="Google" id="ProtNLM"/>
    </source>
</evidence>
<keyword evidence="2" id="KW-1185">Reference proteome</keyword>
<comment type="caution">
    <text evidence="1">The sequence shown here is derived from an EMBL/GenBank/DDBJ whole genome shotgun (WGS) entry which is preliminary data.</text>
</comment>
<gene>
    <name evidence="1" type="ORF">J2S55_001275</name>
</gene>
<reference evidence="1 2" key="1">
    <citation type="submission" date="2023-07" db="EMBL/GenBank/DDBJ databases">
        <title>Sequencing the genomes of 1000 actinobacteria strains.</title>
        <authorList>
            <person name="Klenk H.-P."/>
        </authorList>
    </citation>
    <scope>NUCLEOTIDE SEQUENCE [LARGE SCALE GENOMIC DNA]</scope>
    <source>
        <strain evidence="1 2">DSM 44109</strain>
    </source>
</reference>
<protein>
    <recommendedName>
        <fullName evidence="3">IS3 family transposase</fullName>
    </recommendedName>
</protein>
<evidence type="ECO:0000313" key="1">
    <source>
        <dbReference type="EMBL" id="MDP9862016.1"/>
    </source>
</evidence>
<dbReference type="EMBL" id="JAUSRB010000001">
    <property type="protein sequence ID" value="MDP9862016.1"/>
    <property type="molecule type" value="Genomic_DNA"/>
</dbReference>
<name>A0ABT9QYF7_9ACTN</name>
<evidence type="ECO:0000313" key="2">
    <source>
        <dbReference type="Proteomes" id="UP001230426"/>
    </source>
</evidence>